<protein>
    <submittedName>
        <fullName evidence="3">NADP-dependent 3-hydroxy acid dehydrogenase YdfG</fullName>
    </submittedName>
</protein>
<gene>
    <name evidence="3" type="ORF">SAMN04488136_10281</name>
</gene>
<accession>A0A1G7WNX7</accession>
<dbReference type="EMBL" id="FNDD01000002">
    <property type="protein sequence ID" value="SDG73671.1"/>
    <property type="molecule type" value="Genomic_DNA"/>
</dbReference>
<sequence>MRKVLITGASSGIGFELAKHYASQGWQVIGCGRSLERLSALCSYSTLIQPLAFDLTDKSQVVSAFSQLPFIPDLWMFNAGDCEYLDDGCADSDVIERVMTVNVLGLSYALDAAQPHFTSGTHVAVVGSIASELALPRAGAYGASKAAVSYLIRSLALDWQKQGIETSIIFPGFVETPLTDKNDFAMPMMISAQQAAQYIARGLANHQSAIYFPARFTWILRTLSLLPYRCQQWVVSKLIRSPS</sequence>
<dbReference type="Proteomes" id="UP000198854">
    <property type="component" value="Unassembled WGS sequence"/>
</dbReference>
<organism evidence="3 4">
    <name type="scientific">Vibrio xiamenensis</name>
    <dbReference type="NCBI Taxonomy" id="861298"/>
    <lineage>
        <taxon>Bacteria</taxon>
        <taxon>Pseudomonadati</taxon>
        <taxon>Pseudomonadota</taxon>
        <taxon>Gammaproteobacteria</taxon>
        <taxon>Vibrionales</taxon>
        <taxon>Vibrionaceae</taxon>
        <taxon>Vibrio</taxon>
    </lineage>
</organism>
<dbReference type="PROSITE" id="PS00061">
    <property type="entry name" value="ADH_SHORT"/>
    <property type="match status" value="1"/>
</dbReference>
<name>A0A1G7WNX7_9VIBR</name>
<dbReference type="RefSeq" id="WP_093268980.1">
    <property type="nucleotide sequence ID" value="NZ_FNDD01000002.1"/>
</dbReference>
<evidence type="ECO:0000313" key="4">
    <source>
        <dbReference type="Proteomes" id="UP000198854"/>
    </source>
</evidence>
<dbReference type="AlphaFoldDB" id="A0A1G7WNX7"/>
<dbReference type="GO" id="GO:0016020">
    <property type="term" value="C:membrane"/>
    <property type="evidence" value="ECO:0007669"/>
    <property type="project" value="TreeGrafter"/>
</dbReference>
<dbReference type="InterPro" id="IPR002347">
    <property type="entry name" value="SDR_fam"/>
</dbReference>
<dbReference type="PANTHER" id="PTHR44196">
    <property type="entry name" value="DEHYDROGENASE/REDUCTASE SDR FAMILY MEMBER 7B"/>
    <property type="match status" value="1"/>
</dbReference>
<dbReference type="InterPro" id="IPR020904">
    <property type="entry name" value="Sc_DH/Rdtase_CS"/>
</dbReference>
<evidence type="ECO:0000313" key="3">
    <source>
        <dbReference type="EMBL" id="SDG73671.1"/>
    </source>
</evidence>
<evidence type="ECO:0000256" key="1">
    <source>
        <dbReference type="ARBA" id="ARBA00006484"/>
    </source>
</evidence>
<dbReference type="SUPFAM" id="SSF51735">
    <property type="entry name" value="NAD(P)-binding Rossmann-fold domains"/>
    <property type="match status" value="1"/>
</dbReference>
<dbReference type="PRINTS" id="PR00081">
    <property type="entry name" value="GDHRDH"/>
</dbReference>
<keyword evidence="2" id="KW-0560">Oxidoreductase</keyword>
<evidence type="ECO:0000256" key="2">
    <source>
        <dbReference type="ARBA" id="ARBA00023002"/>
    </source>
</evidence>
<comment type="similarity">
    <text evidence="1">Belongs to the short-chain dehydrogenases/reductases (SDR) family.</text>
</comment>
<dbReference type="InterPro" id="IPR036291">
    <property type="entry name" value="NAD(P)-bd_dom_sf"/>
</dbReference>
<dbReference type="GO" id="GO:0016491">
    <property type="term" value="F:oxidoreductase activity"/>
    <property type="evidence" value="ECO:0007669"/>
    <property type="project" value="UniProtKB-KW"/>
</dbReference>
<reference evidence="4" key="1">
    <citation type="submission" date="2016-10" db="EMBL/GenBank/DDBJ databases">
        <authorList>
            <person name="Varghese N."/>
            <person name="Submissions S."/>
        </authorList>
    </citation>
    <scope>NUCLEOTIDE SEQUENCE [LARGE SCALE GENOMIC DNA]</scope>
    <source>
        <strain evidence="4">CGMCC 1.10228</strain>
    </source>
</reference>
<dbReference type="Gene3D" id="3.40.50.720">
    <property type="entry name" value="NAD(P)-binding Rossmann-like Domain"/>
    <property type="match status" value="1"/>
</dbReference>
<dbReference type="OrthoDB" id="335726at2"/>
<dbReference type="Pfam" id="PF00106">
    <property type="entry name" value="adh_short"/>
    <property type="match status" value="1"/>
</dbReference>
<dbReference type="STRING" id="861298.SAMN04488136_10281"/>
<keyword evidence="4" id="KW-1185">Reference proteome</keyword>
<dbReference type="PANTHER" id="PTHR44196:SF1">
    <property type="entry name" value="DEHYDROGENASE_REDUCTASE SDR FAMILY MEMBER 7B"/>
    <property type="match status" value="1"/>
</dbReference>
<proteinExistence type="inferred from homology"/>